<accession>A0A8J3LK50</accession>
<dbReference type="AlphaFoldDB" id="A0A8J3LK50"/>
<dbReference type="GO" id="GO:0004553">
    <property type="term" value="F:hydrolase activity, hydrolyzing O-glycosyl compounds"/>
    <property type="evidence" value="ECO:0007669"/>
    <property type="project" value="InterPro"/>
</dbReference>
<feature type="binding site" evidence="7">
    <location>
        <position position="91"/>
    </location>
    <ligand>
        <name>substrate</name>
    </ligand>
</feature>
<dbReference type="RefSeq" id="WP_168075865.1">
    <property type="nucleotide sequence ID" value="NZ_BAAAQJ010000019.1"/>
</dbReference>
<evidence type="ECO:0000313" key="13">
    <source>
        <dbReference type="Proteomes" id="UP000653674"/>
    </source>
</evidence>
<reference evidence="12" key="1">
    <citation type="submission" date="2021-01" db="EMBL/GenBank/DDBJ databases">
        <title>Whole genome shotgun sequence of Planosporangium flavigriseum NBRC 105377.</title>
        <authorList>
            <person name="Komaki H."/>
            <person name="Tamura T."/>
        </authorList>
    </citation>
    <scope>NUCLEOTIDE SEQUENCE</scope>
    <source>
        <strain evidence="12">NBRC 105377</strain>
    </source>
</reference>
<dbReference type="GO" id="GO:0005975">
    <property type="term" value="P:carbohydrate metabolic process"/>
    <property type="evidence" value="ECO:0007669"/>
    <property type="project" value="InterPro"/>
</dbReference>
<dbReference type="Pfam" id="PF02056">
    <property type="entry name" value="Glyco_hydro_4"/>
    <property type="match status" value="1"/>
</dbReference>
<evidence type="ECO:0000256" key="5">
    <source>
        <dbReference type="ARBA" id="ARBA00023211"/>
    </source>
</evidence>
<evidence type="ECO:0000256" key="9">
    <source>
        <dbReference type="PIRSR" id="PIRSR601088-4"/>
    </source>
</evidence>
<dbReference type="InterPro" id="IPR015955">
    <property type="entry name" value="Lactate_DH/Glyco_Ohase_4_C"/>
</dbReference>
<keyword evidence="4 10" id="KW-0520">NAD</keyword>
<feature type="binding site" evidence="8">
    <location>
        <position position="196"/>
    </location>
    <ligand>
        <name>Mn(2+)</name>
        <dbReference type="ChEBI" id="CHEBI:29035"/>
    </ligand>
</feature>
<keyword evidence="5 8" id="KW-0464">Manganese</keyword>
<feature type="binding site" evidence="8">
    <location>
        <position position="166"/>
    </location>
    <ligand>
        <name>Mn(2+)</name>
        <dbReference type="ChEBI" id="CHEBI:29035"/>
    </ligand>
</feature>
<keyword evidence="8" id="KW-0170">Cobalt</keyword>
<evidence type="ECO:0000259" key="11">
    <source>
        <dbReference type="Pfam" id="PF11975"/>
    </source>
</evidence>
<keyword evidence="13" id="KW-1185">Reference proteome</keyword>
<organism evidence="12 13">
    <name type="scientific">Planosporangium flavigriseum</name>
    <dbReference type="NCBI Taxonomy" id="373681"/>
    <lineage>
        <taxon>Bacteria</taxon>
        <taxon>Bacillati</taxon>
        <taxon>Actinomycetota</taxon>
        <taxon>Actinomycetes</taxon>
        <taxon>Micromonosporales</taxon>
        <taxon>Micromonosporaceae</taxon>
        <taxon>Planosporangium</taxon>
    </lineage>
</organism>
<dbReference type="PRINTS" id="PR00732">
    <property type="entry name" value="GLHYDRLASE4"/>
</dbReference>
<dbReference type="GO" id="GO:0016616">
    <property type="term" value="F:oxidoreductase activity, acting on the CH-OH group of donors, NAD or NADP as acceptor"/>
    <property type="evidence" value="ECO:0007669"/>
    <property type="project" value="InterPro"/>
</dbReference>
<keyword evidence="3 10" id="KW-0378">Hydrolase</keyword>
<dbReference type="Gene3D" id="3.90.110.10">
    <property type="entry name" value="Lactate dehydrogenase/glycoside hydrolase, family 4, C-terminal"/>
    <property type="match status" value="1"/>
</dbReference>
<feature type="site" description="Increases basicity of active site Tyr" evidence="9">
    <location>
        <position position="107"/>
    </location>
</feature>
<dbReference type="Gene3D" id="3.40.50.720">
    <property type="entry name" value="NAD(P)-binding Rossmann-like Domain"/>
    <property type="match status" value="1"/>
</dbReference>
<evidence type="ECO:0000256" key="10">
    <source>
        <dbReference type="RuleBase" id="RU361152"/>
    </source>
</evidence>
<dbReference type="GO" id="GO:0046872">
    <property type="term" value="F:metal ion binding"/>
    <property type="evidence" value="ECO:0007669"/>
    <property type="project" value="UniProtKB-KW"/>
</dbReference>
<dbReference type="CDD" id="cd05296">
    <property type="entry name" value="GH4_P_beta_glucosidase"/>
    <property type="match status" value="1"/>
</dbReference>
<evidence type="ECO:0000256" key="4">
    <source>
        <dbReference type="ARBA" id="ARBA00023027"/>
    </source>
</evidence>
<feature type="domain" description="Glycosyl hydrolase family 4 C-terminal" evidence="11">
    <location>
        <begin position="192"/>
        <end position="396"/>
    </location>
</feature>
<evidence type="ECO:0000256" key="1">
    <source>
        <dbReference type="ARBA" id="ARBA00010141"/>
    </source>
</evidence>
<dbReference type="SUPFAM" id="SSF56327">
    <property type="entry name" value="LDH C-terminal domain-like"/>
    <property type="match status" value="1"/>
</dbReference>
<keyword evidence="8" id="KW-0408">Iron</keyword>
<sequence>MKIAVVGGGSTYTPELVDGFARLRDSGLAVDELVLVDPAADRLEIVGRFARRILDRYGHPGRVSWTGDPDAGLDGADAVIIQLRVGGQAARISDETFPLSCGCVGQETTGAGGLAKALRTVPVVLDVAERARRRARPGAWIIDFTNPVGIVTRALLDAGHRAVGLCNVAIGFQRRFAGLLGVSPEAVVLDHVGLNHLTWERAAYVDGVDRLPSLLATHLDELADEVRIPAPVLTALGCVPSYYLRYFYCHDQVVRSDRDGPTRGQRVAEIETELLARYRDSSLTAKPALLGQRGGAFYSEAAVGLIAALHGLDPDGVHSVNVRNNGTLPFLPDDSVIEVSARVGADGPTALPVAPLPADVTGLIAAVAGYEQLAVDAALRGGRQRVYRALLAHPLVGQHEYAEALTDKLLAANARCLG</sequence>
<dbReference type="InterPro" id="IPR022616">
    <property type="entry name" value="Glyco_hydro_4_C"/>
</dbReference>
<name>A0A8J3LK50_9ACTN</name>
<dbReference type="InterPro" id="IPR001088">
    <property type="entry name" value="Glyco_hydro_4"/>
</dbReference>
<comment type="cofactor">
    <cofactor evidence="10">
        <name>NAD(+)</name>
        <dbReference type="ChEBI" id="CHEBI:57540"/>
    </cofactor>
    <text evidence="10">Binds 1 NAD(+) per subunit.</text>
</comment>
<gene>
    <name evidence="12" type="ORF">Pfl04_12430</name>
</gene>
<feature type="binding site" evidence="7">
    <location>
        <position position="146"/>
    </location>
    <ligand>
        <name>substrate</name>
    </ligand>
</feature>
<dbReference type="InterPro" id="IPR036291">
    <property type="entry name" value="NAD(P)-bd_dom_sf"/>
</dbReference>
<dbReference type="EMBL" id="BONU01000005">
    <property type="protein sequence ID" value="GIG72839.1"/>
    <property type="molecule type" value="Genomic_DNA"/>
</dbReference>
<proteinExistence type="inferred from homology"/>
<dbReference type="PANTHER" id="PTHR32092">
    <property type="entry name" value="6-PHOSPHO-BETA-GLUCOSIDASE-RELATED"/>
    <property type="match status" value="1"/>
</dbReference>
<dbReference type="SUPFAM" id="SSF51735">
    <property type="entry name" value="NAD(P)-binding Rossmann-fold domains"/>
    <property type="match status" value="1"/>
</dbReference>
<keyword evidence="8" id="KW-0533">Nickel</keyword>
<evidence type="ECO:0000256" key="6">
    <source>
        <dbReference type="ARBA" id="ARBA00023295"/>
    </source>
</evidence>
<dbReference type="Pfam" id="PF11975">
    <property type="entry name" value="Glyco_hydro_4C"/>
    <property type="match status" value="1"/>
</dbReference>
<dbReference type="PANTHER" id="PTHR32092:SF5">
    <property type="entry name" value="6-PHOSPHO-BETA-GLUCOSIDASE"/>
    <property type="match status" value="1"/>
</dbReference>
<evidence type="ECO:0000313" key="12">
    <source>
        <dbReference type="EMBL" id="GIG72839.1"/>
    </source>
</evidence>
<evidence type="ECO:0000256" key="2">
    <source>
        <dbReference type="ARBA" id="ARBA00022723"/>
    </source>
</evidence>
<evidence type="ECO:0000256" key="3">
    <source>
        <dbReference type="ARBA" id="ARBA00022801"/>
    </source>
</evidence>
<protein>
    <submittedName>
        <fullName evidence="12">6-phospho-beta-glucosidase</fullName>
    </submittedName>
</protein>
<evidence type="ECO:0000256" key="8">
    <source>
        <dbReference type="PIRSR" id="PIRSR601088-3"/>
    </source>
</evidence>
<keyword evidence="6 10" id="KW-0326">Glycosidase</keyword>
<comment type="caution">
    <text evidence="12">The sequence shown here is derived from an EMBL/GenBank/DDBJ whole genome shotgun (WGS) entry which is preliminary data.</text>
</comment>
<dbReference type="Proteomes" id="UP000653674">
    <property type="component" value="Unassembled WGS sequence"/>
</dbReference>
<evidence type="ECO:0000256" key="7">
    <source>
        <dbReference type="PIRSR" id="PIRSR601088-2"/>
    </source>
</evidence>
<keyword evidence="2 8" id="KW-0479">Metal-binding</keyword>
<comment type="similarity">
    <text evidence="1 10">Belongs to the glycosyl hydrolase 4 family.</text>
</comment>